<protein>
    <recommendedName>
        <fullName evidence="4">DUF2157 domain-containing protein</fullName>
    </recommendedName>
</protein>
<feature type="transmembrane region" description="Helical" evidence="1">
    <location>
        <begin position="296"/>
        <end position="313"/>
    </location>
</feature>
<feature type="transmembrane region" description="Helical" evidence="1">
    <location>
        <begin position="590"/>
        <end position="608"/>
    </location>
</feature>
<feature type="transmembrane region" description="Helical" evidence="1">
    <location>
        <begin position="1113"/>
        <end position="1130"/>
    </location>
</feature>
<feature type="transmembrane region" description="Helical" evidence="1">
    <location>
        <begin position="491"/>
        <end position="508"/>
    </location>
</feature>
<feature type="transmembrane region" description="Helical" evidence="1">
    <location>
        <begin position="893"/>
        <end position="911"/>
    </location>
</feature>
<keyword evidence="1" id="KW-0812">Transmembrane</keyword>
<evidence type="ECO:0000313" key="2">
    <source>
        <dbReference type="EMBL" id="MBE1487207.1"/>
    </source>
</evidence>
<dbReference type="EMBL" id="JADBEB010000001">
    <property type="protein sequence ID" value="MBE1487207.1"/>
    <property type="molecule type" value="Genomic_DNA"/>
</dbReference>
<feature type="transmembrane region" description="Helical" evidence="1">
    <location>
        <begin position="676"/>
        <end position="693"/>
    </location>
</feature>
<comment type="caution">
    <text evidence="2">The sequence shown here is derived from an EMBL/GenBank/DDBJ whole genome shotgun (WGS) entry which is preliminary data.</text>
</comment>
<keyword evidence="1" id="KW-0472">Membrane</keyword>
<proteinExistence type="predicted"/>
<feature type="transmembrane region" description="Helical" evidence="1">
    <location>
        <begin position="247"/>
        <end position="264"/>
    </location>
</feature>
<feature type="transmembrane region" description="Helical" evidence="1">
    <location>
        <begin position="388"/>
        <end position="408"/>
    </location>
</feature>
<feature type="transmembrane region" description="Helical" evidence="1">
    <location>
        <begin position="333"/>
        <end position="356"/>
    </location>
</feature>
<feature type="transmembrane region" description="Helical" evidence="1">
    <location>
        <begin position="1160"/>
        <end position="1180"/>
    </location>
</feature>
<evidence type="ECO:0000313" key="3">
    <source>
        <dbReference type="Proteomes" id="UP000649753"/>
    </source>
</evidence>
<feature type="transmembrane region" description="Helical" evidence="1">
    <location>
        <begin position="448"/>
        <end position="471"/>
    </location>
</feature>
<feature type="transmembrane region" description="Helical" evidence="1">
    <location>
        <begin position="1088"/>
        <end position="1107"/>
    </location>
</feature>
<organism evidence="2 3">
    <name type="scientific">Plantactinospora soyae</name>
    <dbReference type="NCBI Taxonomy" id="1544732"/>
    <lineage>
        <taxon>Bacteria</taxon>
        <taxon>Bacillati</taxon>
        <taxon>Actinomycetota</taxon>
        <taxon>Actinomycetes</taxon>
        <taxon>Micromonosporales</taxon>
        <taxon>Micromonosporaceae</taxon>
        <taxon>Plantactinospora</taxon>
    </lineage>
</organism>
<evidence type="ECO:0000256" key="1">
    <source>
        <dbReference type="SAM" id="Phobius"/>
    </source>
</evidence>
<feature type="transmembrane region" description="Helical" evidence="1">
    <location>
        <begin position="1062"/>
        <end position="1081"/>
    </location>
</feature>
<reference evidence="2" key="1">
    <citation type="submission" date="2020-10" db="EMBL/GenBank/DDBJ databases">
        <title>Sequencing the genomes of 1000 actinobacteria strains.</title>
        <authorList>
            <person name="Klenk H.-P."/>
        </authorList>
    </citation>
    <scope>NUCLEOTIDE SEQUENCE</scope>
    <source>
        <strain evidence="2">DSM 46832</strain>
    </source>
</reference>
<dbReference type="AlphaFoldDB" id="A0A927M362"/>
<feature type="transmembrane region" description="Helical" evidence="1">
    <location>
        <begin position="945"/>
        <end position="970"/>
    </location>
</feature>
<feature type="transmembrane region" description="Helical" evidence="1">
    <location>
        <begin position="513"/>
        <end position="530"/>
    </location>
</feature>
<keyword evidence="1" id="KW-1133">Transmembrane helix</keyword>
<feature type="transmembrane region" description="Helical" evidence="1">
    <location>
        <begin position="189"/>
        <end position="206"/>
    </location>
</feature>
<feature type="transmembrane region" description="Helical" evidence="1">
    <location>
        <begin position="362"/>
        <end position="381"/>
    </location>
</feature>
<feature type="transmembrane region" description="Helical" evidence="1">
    <location>
        <begin position="842"/>
        <end position="862"/>
    </location>
</feature>
<feature type="transmembrane region" description="Helical" evidence="1">
    <location>
        <begin position="159"/>
        <end position="183"/>
    </location>
</feature>
<gene>
    <name evidence="2" type="ORF">H4W31_002845</name>
</gene>
<feature type="transmembrane region" description="Helical" evidence="1">
    <location>
        <begin position="705"/>
        <end position="722"/>
    </location>
</feature>
<feature type="transmembrane region" description="Helical" evidence="1">
    <location>
        <begin position="271"/>
        <end position="290"/>
    </location>
</feature>
<feature type="transmembrane region" description="Helical" evidence="1">
    <location>
        <begin position="869"/>
        <end position="887"/>
    </location>
</feature>
<evidence type="ECO:0008006" key="4">
    <source>
        <dbReference type="Google" id="ProtNLM"/>
    </source>
</evidence>
<feature type="transmembrane region" description="Helical" evidence="1">
    <location>
        <begin position="817"/>
        <end position="836"/>
    </location>
</feature>
<accession>A0A927M362</accession>
<feature type="transmembrane region" description="Helical" evidence="1">
    <location>
        <begin position="620"/>
        <end position="644"/>
    </location>
</feature>
<feature type="transmembrane region" description="Helical" evidence="1">
    <location>
        <begin position="536"/>
        <end position="555"/>
    </location>
</feature>
<sequence>MTASANAYPCPVCGAGADLATGCPGCGRVPDPNAAEVIRLDAEIVVLVPRVEQARQAYLGLDASLRHLRQRRDTLAERVRAAAAAARTAAPAPPGAAASPGAAVSPGGAVSPGIAVSPGAAVSPGIAVSAGAVVSVGGPVAAVGTPVRPEASTRTVQNVLFVLGGLLVGAAAIVFTVVAWATLGIAGRALILAGLTTLALAVPVLARRRGLTATAETFAAIGLLLVVLDGYAAWAVGLFAVDDLPGARYAALVGGASAAVAAGYRRLTGLSAPWFAGLLLIQPVAPLLAYDAGLGAAGWALAFAALATVNLGMTRAWSGEGTAEPVDLVRRSVAWAGYAFALLASSLCGLLALVTMEGPADVLAGGPLLVTALLPIAAALLTRHVGFGAAAGGVFVVVLAIALVRAVFESPWPTLGASAVLVTGVAGLVAGTARMLPAGVRIGPRVGGLVVVSALAGVTGVMTLAVAGTVVLRSQPVWRADLTPVAEPFDWQLPVALPLTVLALLLLVPRRAWLPVVLTGAVGTVLAVPTALPLPWWSVSAVDLAMAAAFALAAVRPGRSGRSMLPMAGAAFCLGGHALLVGLARPAGAAAVLGGLVLIGVAVALAALRPAGLVPDRRRVLGGTGLAVAVLGTPAAVTLGLFAADVPPWWQARAALASAVLLCAGIVAVRRGVPHYLPYAGAALSLVALPVGLSPALPGVGEPPGMYAAGALLLTVAVLALNRARTVSPAGGPFSVPPLVSGVILLGRVGVLVVPAVAALLVGPYGWLGRIWSGQPSGVGLLPGDWRLDGQVAPTLLLLTGTAAVVGWAWRAALRPALLVAVPLGVTTALVGLAAAGARWPVVPALSLLVGLAALLLVALGWRVVRPARVVVPLGVAFAGAGLAGLLPTKASTLAGLGLVVAVGLTAGAVGRPGVARVPGWLTAVLAGTTLAVAGPLAADLPLRVAALVVLGVAALTLAGGVLLTGGVLLSGRTTAARRVEAAPVEVASHVVAAFALALTIGEIRHAAAVCTLWGVALGLRALRPAESAARRWAHAAAAGGAELLATWLLLSAARVALVEAYTLPAAALGLLAGWLALRAWPDRSSWLAYGPGLGAALLPSLVSVLVAGDQPWRRLLLGAGALLVVLAGAQWRWQAPVVLGGGVLAVLALREMADVWDRLPRWIFLAAGGFVLIGLAMTYERRRRDLRRLRSAVGRMN</sequence>
<feature type="transmembrane region" description="Helical" evidence="1">
    <location>
        <begin position="792"/>
        <end position="810"/>
    </location>
</feature>
<dbReference type="InterPro" id="IPR058062">
    <property type="entry name" value="SCO7613_C"/>
</dbReference>
<dbReference type="Proteomes" id="UP000649753">
    <property type="component" value="Unassembled WGS sequence"/>
</dbReference>
<feature type="transmembrane region" description="Helical" evidence="1">
    <location>
        <begin position="650"/>
        <end position="669"/>
    </location>
</feature>
<feature type="transmembrane region" description="Helical" evidence="1">
    <location>
        <begin position="218"/>
        <end position="241"/>
    </location>
</feature>
<feature type="transmembrane region" description="Helical" evidence="1">
    <location>
        <begin position="743"/>
        <end position="767"/>
    </location>
</feature>
<feature type="transmembrane region" description="Helical" evidence="1">
    <location>
        <begin position="567"/>
        <end position="584"/>
    </location>
</feature>
<feature type="transmembrane region" description="Helical" evidence="1">
    <location>
        <begin position="918"/>
        <end position="939"/>
    </location>
</feature>
<dbReference type="NCBIfam" id="NF047321">
    <property type="entry name" value="SCO7613_CTERM"/>
    <property type="match status" value="1"/>
</dbReference>
<keyword evidence="3" id="KW-1185">Reference proteome</keyword>
<feature type="transmembrane region" description="Helical" evidence="1">
    <location>
        <begin position="414"/>
        <end position="436"/>
    </location>
</feature>
<name>A0A927M362_9ACTN</name>